<dbReference type="EMBL" id="MU860019">
    <property type="protein sequence ID" value="KAK4241620.1"/>
    <property type="molecule type" value="Genomic_DNA"/>
</dbReference>
<feature type="transmembrane region" description="Helical" evidence="1">
    <location>
        <begin position="6"/>
        <end position="32"/>
    </location>
</feature>
<evidence type="ECO:0000313" key="3">
    <source>
        <dbReference type="Proteomes" id="UP001303760"/>
    </source>
</evidence>
<protein>
    <recommendedName>
        <fullName evidence="4">DUF1365-domain-containing protein</fullName>
    </recommendedName>
</protein>
<evidence type="ECO:0000256" key="1">
    <source>
        <dbReference type="SAM" id="Phobius"/>
    </source>
</evidence>
<sequence length="573" mass="65373">MGIPQIAYLAAAFMAICFPLSGPIDAAVLAFFSVIRQRHLLAGLLDLMPSREAFKATIIIFSILLLSISALFWVLRALRGEVRTQQWDGPGKVLMYPCRTFHSRLFPKEHSFDYPYLTVGVPVGFEGNAGGMVSVRAKRTSGLSSRYFLLTQLSRAWFTIDAGDYLERGKSELGLRGKLDDYLRKQGADPATYPYAYLVTAPRFLGYNFNPASFWYLYDAEKRLAAMILDVNNTFGERRLYFLTSGTDRQFQFDCASGLQMNEGTTFEQSWPKDFHVSPFNSRKGSYTLSTYDPLGPVMQGTGPISITITLISSKGHPKLVVRLCPESAALDPCTMTTYQKFKFLASWWWVGFVTFPLILKEAFRLFFHHTLHVWYRPEPLKGTIARRADPTERKLEPIFRRYLQHLVEQSTTPLAVKYIPSGMSHGIERVMVSRAARDKAGTVQSLEFRVLTPVFYKRFKPRPTLESSIFSEYAYFETIQHLRDRPERIVRPLTSSAKSTEQARPLDIRNFHKSSMDAYVLAHESSEARATYMRCVLKLFLTDRLAFGSMPFLEAQRLLAKACFAWFILSVL</sequence>
<reference evidence="2" key="2">
    <citation type="submission" date="2023-05" db="EMBL/GenBank/DDBJ databases">
        <authorList>
            <consortium name="Lawrence Berkeley National Laboratory"/>
            <person name="Steindorff A."/>
            <person name="Hensen N."/>
            <person name="Bonometti L."/>
            <person name="Westerberg I."/>
            <person name="Brannstrom I.O."/>
            <person name="Guillou S."/>
            <person name="Cros-Aarteil S."/>
            <person name="Calhoun S."/>
            <person name="Haridas S."/>
            <person name="Kuo A."/>
            <person name="Mondo S."/>
            <person name="Pangilinan J."/>
            <person name="Riley R."/>
            <person name="Labutti K."/>
            <person name="Andreopoulos B."/>
            <person name="Lipzen A."/>
            <person name="Chen C."/>
            <person name="Yanf M."/>
            <person name="Daum C."/>
            <person name="Ng V."/>
            <person name="Clum A."/>
            <person name="Ohm R."/>
            <person name="Martin F."/>
            <person name="Silar P."/>
            <person name="Natvig D."/>
            <person name="Lalanne C."/>
            <person name="Gautier V."/>
            <person name="Ament-Velasquez S.L."/>
            <person name="Kruys A."/>
            <person name="Hutchinson M.I."/>
            <person name="Powell A.J."/>
            <person name="Barry K."/>
            <person name="Miller A.N."/>
            <person name="Grigoriev I.V."/>
            <person name="Debuchy R."/>
            <person name="Gladieux P."/>
            <person name="Thoren M.H."/>
            <person name="Johannesson H."/>
        </authorList>
    </citation>
    <scope>NUCLEOTIDE SEQUENCE</scope>
    <source>
        <strain evidence="2">CBS 532.94</strain>
    </source>
</reference>
<keyword evidence="1" id="KW-1133">Transmembrane helix</keyword>
<keyword evidence="1" id="KW-0812">Transmembrane</keyword>
<dbReference type="PANTHER" id="PTHR33973:SF4">
    <property type="entry name" value="OS07G0153300 PROTEIN"/>
    <property type="match status" value="1"/>
</dbReference>
<dbReference type="InterPro" id="IPR010775">
    <property type="entry name" value="DUF1365"/>
</dbReference>
<accession>A0AAN7CGJ6</accession>
<dbReference type="Proteomes" id="UP001303760">
    <property type="component" value="Unassembled WGS sequence"/>
</dbReference>
<dbReference type="AlphaFoldDB" id="A0AAN7CGJ6"/>
<organism evidence="2 3">
    <name type="scientific">Achaetomium macrosporum</name>
    <dbReference type="NCBI Taxonomy" id="79813"/>
    <lineage>
        <taxon>Eukaryota</taxon>
        <taxon>Fungi</taxon>
        <taxon>Dikarya</taxon>
        <taxon>Ascomycota</taxon>
        <taxon>Pezizomycotina</taxon>
        <taxon>Sordariomycetes</taxon>
        <taxon>Sordariomycetidae</taxon>
        <taxon>Sordariales</taxon>
        <taxon>Chaetomiaceae</taxon>
        <taxon>Achaetomium</taxon>
    </lineage>
</organism>
<comment type="caution">
    <text evidence="2">The sequence shown here is derived from an EMBL/GenBank/DDBJ whole genome shotgun (WGS) entry which is preliminary data.</text>
</comment>
<keyword evidence="1" id="KW-0472">Membrane</keyword>
<evidence type="ECO:0008006" key="4">
    <source>
        <dbReference type="Google" id="ProtNLM"/>
    </source>
</evidence>
<proteinExistence type="predicted"/>
<feature type="transmembrane region" description="Helical" evidence="1">
    <location>
        <begin position="53"/>
        <end position="75"/>
    </location>
</feature>
<dbReference type="Pfam" id="PF07103">
    <property type="entry name" value="DUF1365"/>
    <property type="match status" value="1"/>
</dbReference>
<reference evidence="2" key="1">
    <citation type="journal article" date="2023" name="Mol. Phylogenet. Evol.">
        <title>Genome-scale phylogeny and comparative genomics of the fungal order Sordariales.</title>
        <authorList>
            <person name="Hensen N."/>
            <person name="Bonometti L."/>
            <person name="Westerberg I."/>
            <person name="Brannstrom I.O."/>
            <person name="Guillou S."/>
            <person name="Cros-Aarteil S."/>
            <person name="Calhoun S."/>
            <person name="Haridas S."/>
            <person name="Kuo A."/>
            <person name="Mondo S."/>
            <person name="Pangilinan J."/>
            <person name="Riley R."/>
            <person name="LaButti K."/>
            <person name="Andreopoulos B."/>
            <person name="Lipzen A."/>
            <person name="Chen C."/>
            <person name="Yan M."/>
            <person name="Daum C."/>
            <person name="Ng V."/>
            <person name="Clum A."/>
            <person name="Steindorff A."/>
            <person name="Ohm R.A."/>
            <person name="Martin F."/>
            <person name="Silar P."/>
            <person name="Natvig D.O."/>
            <person name="Lalanne C."/>
            <person name="Gautier V."/>
            <person name="Ament-Velasquez S.L."/>
            <person name="Kruys A."/>
            <person name="Hutchinson M.I."/>
            <person name="Powell A.J."/>
            <person name="Barry K."/>
            <person name="Miller A.N."/>
            <person name="Grigoriev I.V."/>
            <person name="Debuchy R."/>
            <person name="Gladieux P."/>
            <person name="Hiltunen Thoren M."/>
            <person name="Johannesson H."/>
        </authorList>
    </citation>
    <scope>NUCLEOTIDE SEQUENCE</scope>
    <source>
        <strain evidence="2">CBS 532.94</strain>
    </source>
</reference>
<evidence type="ECO:0000313" key="2">
    <source>
        <dbReference type="EMBL" id="KAK4241620.1"/>
    </source>
</evidence>
<dbReference type="PANTHER" id="PTHR33973">
    <property type="entry name" value="OS07G0153300 PROTEIN"/>
    <property type="match status" value="1"/>
</dbReference>
<gene>
    <name evidence="2" type="ORF">C8A03DRAFT_12146</name>
</gene>
<keyword evidence="3" id="KW-1185">Reference proteome</keyword>
<name>A0AAN7CGJ6_9PEZI</name>